<proteinExistence type="inferred from homology"/>
<comment type="caution">
    <text evidence="6">The sequence shown here is derived from an EMBL/GenBank/DDBJ whole genome shotgun (WGS) entry which is preliminary data.</text>
</comment>
<dbReference type="GO" id="GO:0003677">
    <property type="term" value="F:DNA binding"/>
    <property type="evidence" value="ECO:0007669"/>
    <property type="project" value="UniProtKB-KW"/>
</dbReference>
<dbReference type="RefSeq" id="WP_123087260.1">
    <property type="nucleotide sequence ID" value="NZ_RIBS01000002.1"/>
</dbReference>
<dbReference type="OrthoDB" id="8557381at2"/>
<feature type="domain" description="HTH lysR-type" evidence="5">
    <location>
        <begin position="6"/>
        <end position="65"/>
    </location>
</feature>
<evidence type="ECO:0000256" key="4">
    <source>
        <dbReference type="ARBA" id="ARBA00023163"/>
    </source>
</evidence>
<protein>
    <submittedName>
        <fullName evidence="6">LysR family transcriptional regulator</fullName>
    </submittedName>
</protein>
<keyword evidence="3" id="KW-0238">DNA-binding</keyword>
<evidence type="ECO:0000256" key="2">
    <source>
        <dbReference type="ARBA" id="ARBA00023015"/>
    </source>
</evidence>
<dbReference type="Pfam" id="PF00126">
    <property type="entry name" value="HTH_1"/>
    <property type="match status" value="1"/>
</dbReference>
<dbReference type="InterPro" id="IPR000847">
    <property type="entry name" value="LysR_HTH_N"/>
</dbReference>
<evidence type="ECO:0000313" key="7">
    <source>
        <dbReference type="Proteomes" id="UP000267049"/>
    </source>
</evidence>
<evidence type="ECO:0000256" key="3">
    <source>
        <dbReference type="ARBA" id="ARBA00023125"/>
    </source>
</evidence>
<reference evidence="6 7" key="1">
    <citation type="submission" date="2018-11" db="EMBL/GenBank/DDBJ databases">
        <title>Lysobacter cryohumiis sp. nov., isolated from soil in the Tianshan Mountains, Xinjiang, China.</title>
        <authorList>
            <person name="Luo Y."/>
            <person name="Sheng H."/>
        </authorList>
    </citation>
    <scope>NUCLEOTIDE SEQUENCE [LARGE SCALE GENOMIC DNA]</scope>
    <source>
        <strain evidence="6 7">ZS60</strain>
    </source>
</reference>
<dbReference type="AlphaFoldDB" id="A0A3M8SXE1"/>
<evidence type="ECO:0000256" key="1">
    <source>
        <dbReference type="ARBA" id="ARBA00009437"/>
    </source>
</evidence>
<keyword evidence="7" id="KW-1185">Reference proteome</keyword>
<dbReference type="EMBL" id="RIBS01000002">
    <property type="protein sequence ID" value="RNF85473.1"/>
    <property type="molecule type" value="Genomic_DNA"/>
</dbReference>
<evidence type="ECO:0000259" key="5">
    <source>
        <dbReference type="PROSITE" id="PS50931"/>
    </source>
</evidence>
<dbReference type="Gene3D" id="1.10.10.10">
    <property type="entry name" value="Winged helix-like DNA-binding domain superfamily/Winged helix DNA-binding domain"/>
    <property type="match status" value="1"/>
</dbReference>
<dbReference type="Proteomes" id="UP000267049">
    <property type="component" value="Unassembled WGS sequence"/>
</dbReference>
<dbReference type="PANTHER" id="PTHR30118:SF15">
    <property type="entry name" value="TRANSCRIPTIONAL REGULATORY PROTEIN"/>
    <property type="match status" value="1"/>
</dbReference>
<dbReference type="InterPro" id="IPR036390">
    <property type="entry name" value="WH_DNA-bd_sf"/>
</dbReference>
<dbReference type="Gene3D" id="3.40.190.10">
    <property type="entry name" value="Periplasmic binding protein-like II"/>
    <property type="match status" value="2"/>
</dbReference>
<dbReference type="InterPro" id="IPR005119">
    <property type="entry name" value="LysR_subst-bd"/>
</dbReference>
<dbReference type="InterPro" id="IPR036388">
    <property type="entry name" value="WH-like_DNA-bd_sf"/>
</dbReference>
<name>A0A3M8SXE1_9GAMM</name>
<dbReference type="Pfam" id="PF03466">
    <property type="entry name" value="LysR_substrate"/>
    <property type="match status" value="1"/>
</dbReference>
<organism evidence="6 7">
    <name type="scientific">Montanilutibacter psychrotolerans</name>
    <dbReference type="NCBI Taxonomy" id="1327343"/>
    <lineage>
        <taxon>Bacteria</taxon>
        <taxon>Pseudomonadati</taxon>
        <taxon>Pseudomonadota</taxon>
        <taxon>Gammaproteobacteria</taxon>
        <taxon>Lysobacterales</taxon>
        <taxon>Lysobacteraceae</taxon>
        <taxon>Montanilutibacter</taxon>
    </lineage>
</organism>
<accession>A0A3M8SXE1</accession>
<sequence>MTHAEIDSALLLALKVVLEERNVTRAATRLGITQPALSGRLARLREIFGDALFVPAANGRGVVPTPRAQALEHELLQVLAGLKRLVDPPAQFDPVTSTRTFVVALFDTPAAVLAPDLSARVQAAAPLAKLAFIHPPADVLDRLEQGQIDLLVTGPEGLPGDLMQRPLWADGFRTAQRKGHPRGVGPLDLDTFCTLDHLIVSSQGGRFAGVVDDQLLALGRSRNVRFSIQSYALAPLILASTDCVCTLPTRFLSQFADQLEFSDPPVELSDIRLALVWHPRSHQDASHVWLRQQFYLSAQLDVALP</sequence>
<keyword evidence="2" id="KW-0805">Transcription regulation</keyword>
<dbReference type="InterPro" id="IPR037402">
    <property type="entry name" value="YidZ_PBP2"/>
</dbReference>
<dbReference type="GO" id="GO:0003700">
    <property type="term" value="F:DNA-binding transcription factor activity"/>
    <property type="evidence" value="ECO:0007669"/>
    <property type="project" value="InterPro"/>
</dbReference>
<comment type="similarity">
    <text evidence="1">Belongs to the LysR transcriptional regulatory family.</text>
</comment>
<dbReference type="SUPFAM" id="SSF46785">
    <property type="entry name" value="Winged helix' DNA-binding domain"/>
    <property type="match status" value="1"/>
</dbReference>
<dbReference type="PRINTS" id="PR00039">
    <property type="entry name" value="HTHLYSR"/>
</dbReference>
<keyword evidence="4" id="KW-0804">Transcription</keyword>
<dbReference type="CDD" id="cd08417">
    <property type="entry name" value="PBP2_Nitroaromatics_like"/>
    <property type="match status" value="1"/>
</dbReference>
<dbReference type="InterPro" id="IPR050389">
    <property type="entry name" value="LysR-type_TF"/>
</dbReference>
<dbReference type="PANTHER" id="PTHR30118">
    <property type="entry name" value="HTH-TYPE TRANSCRIPTIONAL REGULATOR LEUO-RELATED"/>
    <property type="match status" value="1"/>
</dbReference>
<gene>
    <name evidence="6" type="ORF">EER27_04765</name>
</gene>
<dbReference type="PROSITE" id="PS50931">
    <property type="entry name" value="HTH_LYSR"/>
    <property type="match status" value="1"/>
</dbReference>
<dbReference type="SUPFAM" id="SSF53850">
    <property type="entry name" value="Periplasmic binding protein-like II"/>
    <property type="match status" value="1"/>
</dbReference>
<evidence type="ECO:0000313" key="6">
    <source>
        <dbReference type="EMBL" id="RNF85473.1"/>
    </source>
</evidence>